<feature type="transmembrane region" description="Helical" evidence="1">
    <location>
        <begin position="78"/>
        <end position="97"/>
    </location>
</feature>
<gene>
    <name evidence="3" type="ORF">DFR57_1192</name>
</gene>
<proteinExistence type="predicted"/>
<dbReference type="InterPro" id="IPR052710">
    <property type="entry name" value="CAAX_protease"/>
</dbReference>
<name>A0A368X9K2_9BACI</name>
<dbReference type="EMBL" id="QPJJ01000019">
    <property type="protein sequence ID" value="RCW63127.1"/>
    <property type="molecule type" value="Genomic_DNA"/>
</dbReference>
<keyword evidence="1" id="KW-0812">Transmembrane</keyword>
<evidence type="ECO:0000256" key="1">
    <source>
        <dbReference type="SAM" id="Phobius"/>
    </source>
</evidence>
<feature type="domain" description="CAAX prenyl protease 2/Lysostaphin resistance protein A-like" evidence="2">
    <location>
        <begin position="122"/>
        <end position="207"/>
    </location>
</feature>
<dbReference type="AlphaFoldDB" id="A0A368X9K2"/>
<dbReference type="Proteomes" id="UP000252585">
    <property type="component" value="Unassembled WGS sequence"/>
</dbReference>
<keyword evidence="1" id="KW-1133">Transmembrane helix</keyword>
<sequence length="238" mass="27029">MLLSKNYIYVLITYILMQLSSYILLPIIYFFEVDRTMLAVSWSVFSFTAALLVTMYLLRDEVKSVWFARDKKIGSILLWSLVGIFLVYFAQIIAILIETFLLGIKPGSQNTLDLMNVARAAPIFIIIISVLGPILEEVVFRKIIFGSIYKRTNFFIAAIASALVFAAVHNDFSHLLTYTLIGIVFAFLYVHTKRIIVPIIAHMAINTYAVIGQLSMDPEEIEKMLDQLEQLQFILIGG</sequence>
<evidence type="ECO:0000313" key="3">
    <source>
        <dbReference type="EMBL" id="RCW63127.1"/>
    </source>
</evidence>
<evidence type="ECO:0000259" key="2">
    <source>
        <dbReference type="Pfam" id="PF02517"/>
    </source>
</evidence>
<organism evidence="3 4">
    <name type="scientific">Saliterribacillus persicus</name>
    <dbReference type="NCBI Taxonomy" id="930114"/>
    <lineage>
        <taxon>Bacteria</taxon>
        <taxon>Bacillati</taxon>
        <taxon>Bacillota</taxon>
        <taxon>Bacilli</taxon>
        <taxon>Bacillales</taxon>
        <taxon>Bacillaceae</taxon>
        <taxon>Saliterribacillus</taxon>
    </lineage>
</organism>
<accession>A0A368X9K2</accession>
<dbReference type="PANTHER" id="PTHR36435:SF6">
    <property type="entry name" value="ABORTIVE INFECTION PROTEIN"/>
    <property type="match status" value="1"/>
</dbReference>
<dbReference type="GO" id="GO:0080120">
    <property type="term" value="P:CAAX-box protein maturation"/>
    <property type="evidence" value="ECO:0007669"/>
    <property type="project" value="UniProtKB-ARBA"/>
</dbReference>
<evidence type="ECO:0000313" key="4">
    <source>
        <dbReference type="Proteomes" id="UP000252585"/>
    </source>
</evidence>
<feature type="transmembrane region" description="Helical" evidence="1">
    <location>
        <begin position="175"/>
        <end position="192"/>
    </location>
</feature>
<comment type="caution">
    <text evidence="3">The sequence shown here is derived from an EMBL/GenBank/DDBJ whole genome shotgun (WGS) entry which is preliminary data.</text>
</comment>
<dbReference type="InterPro" id="IPR003675">
    <property type="entry name" value="Rce1/LyrA-like_dom"/>
</dbReference>
<reference evidence="3 4" key="1">
    <citation type="submission" date="2018-07" db="EMBL/GenBank/DDBJ databases">
        <title>Genomic Encyclopedia of Type Strains, Phase IV (KMG-IV): sequencing the most valuable type-strain genomes for metagenomic binning, comparative biology and taxonomic classification.</title>
        <authorList>
            <person name="Goeker M."/>
        </authorList>
    </citation>
    <scope>NUCLEOTIDE SEQUENCE [LARGE SCALE GENOMIC DNA]</scope>
    <source>
        <strain evidence="3 4">DSM 27696</strain>
    </source>
</reference>
<dbReference type="GO" id="GO:0004175">
    <property type="term" value="F:endopeptidase activity"/>
    <property type="evidence" value="ECO:0007669"/>
    <property type="project" value="UniProtKB-ARBA"/>
</dbReference>
<feature type="transmembrane region" description="Helical" evidence="1">
    <location>
        <begin position="117"/>
        <end position="140"/>
    </location>
</feature>
<feature type="transmembrane region" description="Helical" evidence="1">
    <location>
        <begin position="37"/>
        <end position="58"/>
    </location>
</feature>
<feature type="transmembrane region" description="Helical" evidence="1">
    <location>
        <begin position="152"/>
        <end position="169"/>
    </location>
</feature>
<dbReference type="Pfam" id="PF02517">
    <property type="entry name" value="Rce1-like"/>
    <property type="match status" value="1"/>
</dbReference>
<keyword evidence="1" id="KW-0472">Membrane</keyword>
<dbReference type="PANTHER" id="PTHR36435">
    <property type="entry name" value="SLR1288 PROTEIN"/>
    <property type="match status" value="1"/>
</dbReference>
<feature type="transmembrane region" description="Helical" evidence="1">
    <location>
        <begin position="7"/>
        <end position="31"/>
    </location>
</feature>
<keyword evidence="4" id="KW-1185">Reference proteome</keyword>
<protein>
    <recommendedName>
        <fullName evidence="2">CAAX prenyl protease 2/Lysostaphin resistance protein A-like domain-containing protein</fullName>
    </recommendedName>
</protein>